<proteinExistence type="predicted"/>
<dbReference type="EMBL" id="JBFXLS010000058">
    <property type="protein sequence ID" value="KAL2822332.1"/>
    <property type="molecule type" value="Genomic_DNA"/>
</dbReference>
<keyword evidence="1" id="KW-0812">Transmembrane</keyword>
<feature type="transmembrane region" description="Helical" evidence="1">
    <location>
        <begin position="32"/>
        <end position="51"/>
    </location>
</feature>
<accession>A0ABR4I3X7</accession>
<keyword evidence="1" id="KW-1133">Transmembrane helix</keyword>
<name>A0ABR4I3X7_9EURO</name>
<comment type="caution">
    <text evidence="2">The sequence shown here is derived from an EMBL/GenBank/DDBJ whole genome shotgun (WGS) entry which is preliminary data.</text>
</comment>
<protein>
    <submittedName>
        <fullName evidence="2">Uncharacterized protein</fullName>
    </submittedName>
</protein>
<reference evidence="2 3" key="1">
    <citation type="submission" date="2024-07" db="EMBL/GenBank/DDBJ databases">
        <title>Section-level genome sequencing and comparative genomics of Aspergillus sections Usti and Cavernicolus.</title>
        <authorList>
            <consortium name="Lawrence Berkeley National Laboratory"/>
            <person name="Nybo J.L."/>
            <person name="Vesth T.C."/>
            <person name="Theobald S."/>
            <person name="Frisvad J.C."/>
            <person name="Larsen T.O."/>
            <person name="Kjaerboelling I."/>
            <person name="Rothschild-Mancinelli K."/>
            <person name="Lyhne E.K."/>
            <person name="Kogle M.E."/>
            <person name="Barry K."/>
            <person name="Clum A."/>
            <person name="Na H."/>
            <person name="Ledsgaard L."/>
            <person name="Lin J."/>
            <person name="Lipzen A."/>
            <person name="Kuo A."/>
            <person name="Riley R."/>
            <person name="Mondo S."/>
            <person name="LaButti K."/>
            <person name="Haridas S."/>
            <person name="Pangalinan J."/>
            <person name="Salamov A.A."/>
            <person name="Simmons B.A."/>
            <person name="Magnuson J.K."/>
            <person name="Chen J."/>
            <person name="Drula E."/>
            <person name="Henrissat B."/>
            <person name="Wiebenga A."/>
            <person name="Lubbers R.J."/>
            <person name="Gomes A.C."/>
            <person name="Makela M.R."/>
            <person name="Stajich J."/>
            <person name="Grigoriev I.V."/>
            <person name="Mortensen U.H."/>
            <person name="De vries R.P."/>
            <person name="Baker S.E."/>
            <person name="Andersen M.R."/>
        </authorList>
    </citation>
    <scope>NUCLEOTIDE SEQUENCE [LARGE SCALE GENOMIC DNA]</scope>
    <source>
        <strain evidence="2 3">CBS 600.67</strain>
    </source>
</reference>
<keyword evidence="3" id="KW-1185">Reference proteome</keyword>
<dbReference type="Proteomes" id="UP001610335">
    <property type="component" value="Unassembled WGS sequence"/>
</dbReference>
<evidence type="ECO:0000256" key="1">
    <source>
        <dbReference type="SAM" id="Phobius"/>
    </source>
</evidence>
<sequence length="77" mass="8503">MAPYEYHSAPVKLSPLWRYPSTMSFRYAKSPALGRGLAAVILVITVFIPPVSHALPSIYWGKPSSLANLPEPYVARC</sequence>
<keyword evidence="1" id="KW-0472">Membrane</keyword>
<evidence type="ECO:0000313" key="3">
    <source>
        <dbReference type="Proteomes" id="UP001610335"/>
    </source>
</evidence>
<evidence type="ECO:0000313" key="2">
    <source>
        <dbReference type="EMBL" id="KAL2822332.1"/>
    </source>
</evidence>
<organism evidence="2 3">
    <name type="scientific">Aspergillus cavernicola</name>
    <dbReference type="NCBI Taxonomy" id="176166"/>
    <lineage>
        <taxon>Eukaryota</taxon>
        <taxon>Fungi</taxon>
        <taxon>Dikarya</taxon>
        <taxon>Ascomycota</taxon>
        <taxon>Pezizomycotina</taxon>
        <taxon>Eurotiomycetes</taxon>
        <taxon>Eurotiomycetidae</taxon>
        <taxon>Eurotiales</taxon>
        <taxon>Aspergillaceae</taxon>
        <taxon>Aspergillus</taxon>
        <taxon>Aspergillus subgen. Nidulantes</taxon>
    </lineage>
</organism>
<gene>
    <name evidence="2" type="ORF">BDW59DRAFT_149492</name>
</gene>